<dbReference type="PROSITE" id="PS50110">
    <property type="entry name" value="RESPONSE_REGULATORY"/>
    <property type="match status" value="1"/>
</dbReference>
<evidence type="ECO:0000313" key="5">
    <source>
        <dbReference type="Proteomes" id="UP000176854"/>
    </source>
</evidence>
<gene>
    <name evidence="4" type="ORF">A2154_03670</name>
</gene>
<dbReference type="InterPro" id="IPR050595">
    <property type="entry name" value="Bact_response_regulator"/>
</dbReference>
<dbReference type="Gene3D" id="3.40.50.2300">
    <property type="match status" value="1"/>
</dbReference>
<evidence type="ECO:0000256" key="2">
    <source>
        <dbReference type="PROSITE-ProRule" id="PRU00169"/>
    </source>
</evidence>
<dbReference type="InterPro" id="IPR001789">
    <property type="entry name" value="Sig_transdc_resp-reg_receiver"/>
</dbReference>
<dbReference type="AlphaFoldDB" id="A0A1F5Z9E0"/>
<evidence type="ECO:0000259" key="3">
    <source>
        <dbReference type="PROSITE" id="PS50110"/>
    </source>
</evidence>
<dbReference type="CDD" id="cd00156">
    <property type="entry name" value="REC"/>
    <property type="match status" value="1"/>
</dbReference>
<keyword evidence="1 2" id="KW-0597">Phosphoprotein</keyword>
<dbReference type="Pfam" id="PF00072">
    <property type="entry name" value="Response_reg"/>
    <property type="match status" value="1"/>
</dbReference>
<dbReference type="SUPFAM" id="SSF52172">
    <property type="entry name" value="CheY-like"/>
    <property type="match status" value="1"/>
</dbReference>
<name>A0A1F5Z9E0_9BACT</name>
<accession>A0A1F5Z9E0</accession>
<protein>
    <recommendedName>
        <fullName evidence="3">Response regulatory domain-containing protein</fullName>
    </recommendedName>
</protein>
<dbReference type="Proteomes" id="UP000176854">
    <property type="component" value="Unassembled WGS sequence"/>
</dbReference>
<dbReference type="GO" id="GO:0000160">
    <property type="term" value="P:phosphorelay signal transduction system"/>
    <property type="evidence" value="ECO:0007669"/>
    <property type="project" value="InterPro"/>
</dbReference>
<dbReference type="SMART" id="SM00448">
    <property type="entry name" value="REC"/>
    <property type="match status" value="1"/>
</dbReference>
<reference evidence="4 5" key="1">
    <citation type="journal article" date="2016" name="Nat. Commun.">
        <title>Thousands of microbial genomes shed light on interconnected biogeochemical processes in an aquifer system.</title>
        <authorList>
            <person name="Anantharaman K."/>
            <person name="Brown C.T."/>
            <person name="Hug L.A."/>
            <person name="Sharon I."/>
            <person name="Castelle C.J."/>
            <person name="Probst A.J."/>
            <person name="Thomas B.C."/>
            <person name="Singh A."/>
            <person name="Wilkins M.J."/>
            <person name="Karaoz U."/>
            <person name="Brodie E.L."/>
            <person name="Williams K.H."/>
            <person name="Hubbard S.S."/>
            <person name="Banfield J.F."/>
        </authorList>
    </citation>
    <scope>NUCLEOTIDE SEQUENCE [LARGE SCALE GENOMIC DNA]</scope>
</reference>
<sequence>MPKLLIVEDDPFVRRYYNRLFSRKSYQVEMAATGQEGIDKAKEYKPDLILLDIMMPVVNGIQILEKLKQDPETKDFQVVMLTVLGDEATIKKTAELGSIGYIIKSSIEPDELLKIVEGYLVKIGKLPTQ</sequence>
<organism evidence="4 5">
    <name type="scientific">Candidatus Gottesmanbacteria bacterium RBG_16_43_7</name>
    <dbReference type="NCBI Taxonomy" id="1798373"/>
    <lineage>
        <taxon>Bacteria</taxon>
        <taxon>Candidatus Gottesmaniibacteriota</taxon>
    </lineage>
</organism>
<evidence type="ECO:0000256" key="1">
    <source>
        <dbReference type="ARBA" id="ARBA00022553"/>
    </source>
</evidence>
<dbReference type="STRING" id="1798373.A2154_03670"/>
<dbReference type="PANTHER" id="PTHR44591">
    <property type="entry name" value="STRESS RESPONSE REGULATOR PROTEIN 1"/>
    <property type="match status" value="1"/>
</dbReference>
<feature type="modified residue" description="4-aspartylphosphate" evidence="2">
    <location>
        <position position="52"/>
    </location>
</feature>
<proteinExistence type="predicted"/>
<dbReference type="EMBL" id="MFJC01000036">
    <property type="protein sequence ID" value="OGG08944.1"/>
    <property type="molecule type" value="Genomic_DNA"/>
</dbReference>
<dbReference type="PANTHER" id="PTHR44591:SF3">
    <property type="entry name" value="RESPONSE REGULATORY DOMAIN-CONTAINING PROTEIN"/>
    <property type="match status" value="1"/>
</dbReference>
<dbReference type="InterPro" id="IPR011006">
    <property type="entry name" value="CheY-like_superfamily"/>
</dbReference>
<feature type="domain" description="Response regulatory" evidence="3">
    <location>
        <begin position="3"/>
        <end position="119"/>
    </location>
</feature>
<evidence type="ECO:0000313" key="4">
    <source>
        <dbReference type="EMBL" id="OGG08944.1"/>
    </source>
</evidence>
<comment type="caution">
    <text evidence="4">The sequence shown here is derived from an EMBL/GenBank/DDBJ whole genome shotgun (WGS) entry which is preliminary data.</text>
</comment>